<keyword evidence="1" id="KW-1133">Transmembrane helix</keyword>
<reference evidence="2 3" key="1">
    <citation type="submission" date="2023-09" db="EMBL/GenBank/DDBJ databases">
        <title>Genome completion map analysis of the actinomycetes C11-1.</title>
        <authorList>
            <person name="Qin P."/>
            <person name="Guan P."/>
        </authorList>
    </citation>
    <scope>NUCLEOTIDE SEQUENCE [LARGE SCALE GENOMIC DNA]</scope>
    <source>
        <strain evidence="2 3">C11-1</strain>
    </source>
</reference>
<evidence type="ECO:0008006" key="4">
    <source>
        <dbReference type="Google" id="ProtNLM"/>
    </source>
</evidence>
<feature type="transmembrane region" description="Helical" evidence="1">
    <location>
        <begin position="48"/>
        <end position="70"/>
    </location>
</feature>
<gene>
    <name evidence="2" type="ORF">RI138_21420</name>
</gene>
<name>A0ABY9VZ57_9ACTN</name>
<evidence type="ECO:0000313" key="3">
    <source>
        <dbReference type="Proteomes" id="UP001303236"/>
    </source>
</evidence>
<evidence type="ECO:0000256" key="1">
    <source>
        <dbReference type="SAM" id="Phobius"/>
    </source>
</evidence>
<organism evidence="2 3">
    <name type="scientific">Streptomyces durocortorensis</name>
    <dbReference type="NCBI Taxonomy" id="2811104"/>
    <lineage>
        <taxon>Bacteria</taxon>
        <taxon>Bacillati</taxon>
        <taxon>Actinomycetota</taxon>
        <taxon>Actinomycetes</taxon>
        <taxon>Kitasatosporales</taxon>
        <taxon>Streptomycetaceae</taxon>
        <taxon>Streptomyces</taxon>
    </lineage>
</organism>
<keyword evidence="1" id="KW-0472">Membrane</keyword>
<keyword evidence="1" id="KW-0812">Transmembrane</keyword>
<dbReference type="EMBL" id="CP134500">
    <property type="protein sequence ID" value="WNF29179.1"/>
    <property type="molecule type" value="Genomic_DNA"/>
</dbReference>
<protein>
    <recommendedName>
        <fullName evidence="4">Integral membrane protein</fullName>
    </recommendedName>
</protein>
<sequence length="88" mass="9931">MNAGREPRGDSRAEQVRRMLDGPYPVLPPDLAARAVRRGGRRLRLRRAVHRTAGWLLGAALAVFLVWAGIEQPWEREPARVTPPLEGW</sequence>
<accession>A0ABY9VZ57</accession>
<dbReference type="Proteomes" id="UP001303236">
    <property type="component" value="Chromosome"/>
</dbReference>
<proteinExistence type="predicted"/>
<keyword evidence="3" id="KW-1185">Reference proteome</keyword>
<evidence type="ECO:0000313" key="2">
    <source>
        <dbReference type="EMBL" id="WNF29179.1"/>
    </source>
</evidence>